<protein>
    <submittedName>
        <fullName evidence="1">Uncharacterized protein</fullName>
    </submittedName>
</protein>
<name>A0ACC2F3D2_DALPE</name>
<proteinExistence type="predicted"/>
<accession>A0ACC2F3D2</accession>
<evidence type="ECO:0000313" key="1">
    <source>
        <dbReference type="EMBL" id="KAJ7985740.1"/>
    </source>
</evidence>
<reference evidence="1" key="1">
    <citation type="submission" date="2021-05" db="EMBL/GenBank/DDBJ databases">
        <authorList>
            <person name="Pan Q."/>
            <person name="Jouanno E."/>
            <person name="Zahm M."/>
            <person name="Klopp C."/>
            <person name="Cabau C."/>
            <person name="Louis A."/>
            <person name="Berthelot C."/>
            <person name="Parey E."/>
            <person name="Roest Crollius H."/>
            <person name="Montfort J."/>
            <person name="Robinson-Rechavi M."/>
            <person name="Bouchez O."/>
            <person name="Lampietro C."/>
            <person name="Lopez Roques C."/>
            <person name="Donnadieu C."/>
            <person name="Postlethwait J."/>
            <person name="Bobe J."/>
            <person name="Dillon D."/>
            <person name="Chandos A."/>
            <person name="von Hippel F."/>
            <person name="Guiguen Y."/>
        </authorList>
    </citation>
    <scope>NUCLEOTIDE SEQUENCE</scope>
    <source>
        <strain evidence="1">YG-Jan2019</strain>
    </source>
</reference>
<comment type="caution">
    <text evidence="1">The sequence shown here is derived from an EMBL/GenBank/DDBJ whole genome shotgun (WGS) entry which is preliminary data.</text>
</comment>
<sequence>MWRKLLLFVTAMLWLTPVGAGPDCRYSCRLQNMTFPLEREDCQGSVTIPTCAGLCKTKDLNYYSQRMPHGQGVCTFKDWSYEEIYLEGCPPGADPFLIPVARSCDCSKCKMDSTDCNRMSMTTSPSCQLHLPLEM</sequence>
<gene>
    <name evidence="1" type="ORF">DPEC_G00343600</name>
</gene>
<organism evidence="1 2">
    <name type="scientific">Dallia pectoralis</name>
    <name type="common">Alaska blackfish</name>
    <dbReference type="NCBI Taxonomy" id="75939"/>
    <lineage>
        <taxon>Eukaryota</taxon>
        <taxon>Metazoa</taxon>
        <taxon>Chordata</taxon>
        <taxon>Craniata</taxon>
        <taxon>Vertebrata</taxon>
        <taxon>Euteleostomi</taxon>
        <taxon>Actinopterygii</taxon>
        <taxon>Neopterygii</taxon>
        <taxon>Teleostei</taxon>
        <taxon>Protacanthopterygii</taxon>
        <taxon>Esociformes</taxon>
        <taxon>Umbridae</taxon>
        <taxon>Dallia</taxon>
    </lineage>
</organism>
<dbReference type="EMBL" id="CM055762">
    <property type="protein sequence ID" value="KAJ7985740.1"/>
    <property type="molecule type" value="Genomic_DNA"/>
</dbReference>
<keyword evidence="2" id="KW-1185">Reference proteome</keyword>
<evidence type="ECO:0000313" key="2">
    <source>
        <dbReference type="Proteomes" id="UP001157502"/>
    </source>
</evidence>
<dbReference type="Proteomes" id="UP001157502">
    <property type="component" value="Chromosome 35"/>
</dbReference>